<evidence type="ECO:0000256" key="9">
    <source>
        <dbReference type="ARBA" id="ARBA00023285"/>
    </source>
</evidence>
<comment type="subunit">
    <text evidence="10">Forms an energy-coupling factor (ECF) transporter complex composed of an ATP-binding protein (A component, CbiO), a transmembrane protein (T component, CbiQ) and 2 possible substrate-capture proteins (S components, CbiM and CbiN) of unknown stoichimetry.</text>
</comment>
<comment type="pathway">
    <text evidence="10">Cofactor biosynthesis; adenosylcobalamin biosynthesis.</text>
</comment>
<protein>
    <recommendedName>
        <fullName evidence="10">Cobalt transport protein CbiN</fullName>
    </recommendedName>
    <alternativeName>
        <fullName evidence="10">Energy-coupling factor transporter probable substrate-capture protein CbiN</fullName>
        <shortName evidence="10">ECF transporter S component CbiN</shortName>
    </alternativeName>
</protein>
<sequence>MKLEIIVLVVVALFTAIFVYQSTSGEHEWAGADDQSEKVIDELTGGTYEPWSSPFWEPPSGEIESLLFALQAAIGSLVIGYFLGYYRGLMRKKGEQRDGDWEARSDA</sequence>
<keyword evidence="3 10" id="KW-1003">Cell membrane</keyword>
<keyword evidence="1 10" id="KW-0171">Cobalt transport</keyword>
<keyword evidence="2 10" id="KW-0813">Transport</keyword>
<gene>
    <name evidence="10" type="primary">cbiN</name>
    <name evidence="11" type="ORF">GX426_07140</name>
</gene>
<dbReference type="UniPathway" id="UPA00148"/>
<dbReference type="GO" id="GO:0009236">
    <property type="term" value="P:cobalamin biosynthetic process"/>
    <property type="evidence" value="ECO:0007669"/>
    <property type="project" value="UniProtKB-UniRule"/>
</dbReference>
<dbReference type="NCBIfam" id="NF002780">
    <property type="entry name" value="PRK02898.1"/>
    <property type="match status" value="1"/>
</dbReference>
<comment type="function">
    <text evidence="10">Part of the energy-coupling factor (ECF) transporter complex CbiMNOQ involved in cobalt import.</text>
</comment>
<proteinExistence type="inferred from homology"/>
<evidence type="ECO:0000256" key="6">
    <source>
        <dbReference type="ARBA" id="ARBA00022989"/>
    </source>
</evidence>
<dbReference type="AlphaFoldDB" id="A0A7K4AIT7"/>
<dbReference type="PANTHER" id="PTHR38662">
    <property type="entry name" value="COBALT TRANSPORT PROTEIN CBIN"/>
    <property type="match status" value="1"/>
</dbReference>
<name>A0A7K4AIT7_METSH</name>
<comment type="similarity">
    <text evidence="10">Belongs to the CbiN family.</text>
</comment>
<keyword evidence="6 10" id="KW-1133">Transmembrane helix</keyword>
<keyword evidence="8 10" id="KW-0472">Membrane</keyword>
<dbReference type="InterPro" id="IPR003705">
    <property type="entry name" value="CbiN"/>
</dbReference>
<dbReference type="EMBL" id="JAAYUN010000118">
    <property type="protein sequence ID" value="NLJ22869.1"/>
    <property type="molecule type" value="Genomic_DNA"/>
</dbReference>
<evidence type="ECO:0000256" key="8">
    <source>
        <dbReference type="ARBA" id="ARBA00023136"/>
    </source>
</evidence>
<evidence type="ECO:0000256" key="1">
    <source>
        <dbReference type="ARBA" id="ARBA00022426"/>
    </source>
</evidence>
<feature type="transmembrane region" description="Helical" evidence="10">
    <location>
        <begin position="66"/>
        <end position="86"/>
    </location>
</feature>
<dbReference type="PANTHER" id="PTHR38662:SF1">
    <property type="entry name" value="COBALT TRANSPORT PROTEIN CBIN"/>
    <property type="match status" value="1"/>
</dbReference>
<dbReference type="HAMAP" id="MF_00330">
    <property type="entry name" value="CbiN"/>
    <property type="match status" value="1"/>
</dbReference>
<dbReference type="NCBIfam" id="TIGR01165">
    <property type="entry name" value="cbiN"/>
    <property type="match status" value="1"/>
</dbReference>
<evidence type="ECO:0000256" key="5">
    <source>
        <dbReference type="ARBA" id="ARBA00022692"/>
    </source>
</evidence>
<evidence type="ECO:0000256" key="4">
    <source>
        <dbReference type="ARBA" id="ARBA00022573"/>
    </source>
</evidence>
<dbReference type="GO" id="GO:0015087">
    <property type="term" value="F:cobalt ion transmembrane transporter activity"/>
    <property type="evidence" value="ECO:0007669"/>
    <property type="project" value="UniProtKB-UniRule"/>
</dbReference>
<organism evidence="11 12">
    <name type="scientific">Methanothrix soehngenii</name>
    <name type="common">Methanosaeta concilii</name>
    <dbReference type="NCBI Taxonomy" id="2223"/>
    <lineage>
        <taxon>Archaea</taxon>
        <taxon>Methanobacteriati</taxon>
        <taxon>Methanobacteriota</taxon>
        <taxon>Stenosarchaea group</taxon>
        <taxon>Methanomicrobia</taxon>
        <taxon>Methanotrichales</taxon>
        <taxon>Methanotrichaceae</taxon>
        <taxon>Methanothrix</taxon>
    </lineage>
</organism>
<keyword evidence="4 10" id="KW-0169">Cobalamin biosynthesis</keyword>
<keyword evidence="7 10" id="KW-0406">Ion transport</keyword>
<reference evidence="11 12" key="1">
    <citation type="journal article" date="2020" name="Biotechnol. Biofuels">
        <title>New insights from the biogas microbiome by comprehensive genome-resolved metagenomics of nearly 1600 species originating from multiple anaerobic digesters.</title>
        <authorList>
            <person name="Campanaro S."/>
            <person name="Treu L."/>
            <person name="Rodriguez-R L.M."/>
            <person name="Kovalovszki A."/>
            <person name="Ziels R.M."/>
            <person name="Maus I."/>
            <person name="Zhu X."/>
            <person name="Kougias P.G."/>
            <person name="Basile A."/>
            <person name="Luo G."/>
            <person name="Schluter A."/>
            <person name="Konstantinidis K.T."/>
            <person name="Angelidaki I."/>
        </authorList>
    </citation>
    <scope>NUCLEOTIDE SEQUENCE [LARGE SCALE GENOMIC DNA]</scope>
    <source>
        <strain evidence="11">AS27yjCOA_157</strain>
    </source>
</reference>
<evidence type="ECO:0000313" key="11">
    <source>
        <dbReference type="EMBL" id="NLJ22869.1"/>
    </source>
</evidence>
<evidence type="ECO:0000256" key="2">
    <source>
        <dbReference type="ARBA" id="ARBA00022448"/>
    </source>
</evidence>
<comment type="subcellular location">
    <subcellularLocation>
        <location evidence="10">Cell membrane</location>
        <topology evidence="10">Multi-pass membrane protein</topology>
    </subcellularLocation>
</comment>
<evidence type="ECO:0000256" key="7">
    <source>
        <dbReference type="ARBA" id="ARBA00023065"/>
    </source>
</evidence>
<evidence type="ECO:0000256" key="3">
    <source>
        <dbReference type="ARBA" id="ARBA00022475"/>
    </source>
</evidence>
<evidence type="ECO:0000256" key="10">
    <source>
        <dbReference type="HAMAP-Rule" id="MF_00330"/>
    </source>
</evidence>
<accession>A0A7K4AIT7</accession>
<dbReference type="GO" id="GO:0005886">
    <property type="term" value="C:plasma membrane"/>
    <property type="evidence" value="ECO:0007669"/>
    <property type="project" value="UniProtKB-SubCell"/>
</dbReference>
<feature type="transmembrane region" description="Helical" evidence="10">
    <location>
        <begin position="5"/>
        <end position="23"/>
    </location>
</feature>
<comment type="caution">
    <text evidence="11">The sequence shown here is derived from an EMBL/GenBank/DDBJ whole genome shotgun (WGS) entry which is preliminary data.</text>
</comment>
<evidence type="ECO:0000313" key="12">
    <source>
        <dbReference type="Proteomes" id="UP000544742"/>
    </source>
</evidence>
<dbReference type="RefSeq" id="WP_276620199.1">
    <property type="nucleotide sequence ID" value="NZ_JBCEYR010000032.1"/>
</dbReference>
<keyword evidence="5 10" id="KW-0812">Transmembrane</keyword>
<keyword evidence="9 10" id="KW-0170">Cobalt</keyword>
<dbReference type="Pfam" id="PF02553">
    <property type="entry name" value="CbiN"/>
    <property type="match status" value="1"/>
</dbReference>
<dbReference type="Proteomes" id="UP000544742">
    <property type="component" value="Unassembled WGS sequence"/>
</dbReference>